<dbReference type="PATRIC" id="fig|1333857.3.peg.697"/>
<protein>
    <submittedName>
        <fullName evidence="1">Uncharacterized protein</fullName>
    </submittedName>
</protein>
<name>T5KI93_MICMQ</name>
<gene>
    <name evidence="1" type="ORF">L687_12325</name>
</gene>
<evidence type="ECO:0000313" key="1">
    <source>
        <dbReference type="EMBL" id="EQM83398.1"/>
    </source>
</evidence>
<dbReference type="Proteomes" id="UP000016033">
    <property type="component" value="Unassembled WGS sequence"/>
</dbReference>
<dbReference type="AlphaFoldDB" id="T5KI93"/>
<sequence>MKMLDGLPEGSVVLDSDGDAWQKQDVRWTSVVRAANTELMGSNSLAILTPLTVVHRGFEAEVQGEPSDAQVQKLQDELEYRVRTAAALAKGGHDIDEEVRAGRERIGKHAAALRARGVR</sequence>
<evidence type="ECO:0000313" key="2">
    <source>
        <dbReference type="Proteomes" id="UP000016033"/>
    </source>
</evidence>
<organism evidence="1 2">
    <name type="scientific">Microbacterium maritypicum MF109</name>
    <dbReference type="NCBI Taxonomy" id="1333857"/>
    <lineage>
        <taxon>Bacteria</taxon>
        <taxon>Bacillati</taxon>
        <taxon>Actinomycetota</taxon>
        <taxon>Actinomycetes</taxon>
        <taxon>Micrococcales</taxon>
        <taxon>Microbacteriaceae</taxon>
        <taxon>Microbacterium</taxon>
    </lineage>
</organism>
<reference evidence="1 2" key="1">
    <citation type="journal article" date="2013" name="Genome Announc.">
        <title>Whole-genome sequences of five oyster-associated bacteria show potential for crude oil hydrocarbon degradation.</title>
        <authorList>
            <person name="Chauhan A."/>
            <person name="Green S."/>
            <person name="Pathak A."/>
            <person name="Thomas J."/>
            <person name="Venkatramanan R."/>
        </authorList>
    </citation>
    <scope>NUCLEOTIDE SEQUENCE [LARGE SCALE GENOMIC DNA]</scope>
    <source>
        <strain evidence="1 2">MF109</strain>
    </source>
</reference>
<proteinExistence type="predicted"/>
<accession>T5KI93</accession>
<dbReference type="EMBL" id="ATAO01000079">
    <property type="protein sequence ID" value="EQM83398.1"/>
    <property type="molecule type" value="Genomic_DNA"/>
</dbReference>
<comment type="caution">
    <text evidence="1">The sequence shown here is derived from an EMBL/GenBank/DDBJ whole genome shotgun (WGS) entry which is preliminary data.</text>
</comment>